<keyword evidence="11" id="KW-0472">Membrane</keyword>
<reference evidence="14 15" key="1">
    <citation type="submission" date="2019-09" db="EMBL/GenBank/DDBJ databases">
        <title>Bird 10,000 Genomes (B10K) Project - Family phase.</title>
        <authorList>
            <person name="Zhang G."/>
        </authorList>
    </citation>
    <scope>NUCLEOTIDE SEQUENCE [LARGE SCALE GENOMIC DNA]</scope>
    <source>
        <strain evidence="14">B10K-MSB-42743</strain>
        <tissue evidence="14">Heart</tissue>
    </source>
</reference>
<evidence type="ECO:0000256" key="4">
    <source>
        <dbReference type="ARBA" id="ARBA00022692"/>
    </source>
</evidence>
<feature type="non-terminal residue" evidence="14">
    <location>
        <position position="1"/>
    </location>
</feature>
<dbReference type="PANTHER" id="PTHR10510:SF15">
    <property type="entry name" value="CYTOCHROME C OXIDASE SUBUNIT 7A2, MITOCHONDRIAL"/>
    <property type="match status" value="1"/>
</dbReference>
<dbReference type="Pfam" id="PF02238">
    <property type="entry name" value="COX7a"/>
    <property type="match status" value="1"/>
</dbReference>
<evidence type="ECO:0000256" key="10">
    <source>
        <dbReference type="ARBA" id="ARBA00023128"/>
    </source>
</evidence>
<keyword evidence="9" id="KW-0560">Oxidoreductase</keyword>
<gene>
    <name evidence="14" type="primary">Cox7a2</name>
    <name evidence="14" type="ORF">CRYSOU_R12716</name>
</gene>
<keyword evidence="6" id="KW-0809">Transit peptide</keyword>
<keyword evidence="15" id="KW-1185">Reference proteome</keyword>
<evidence type="ECO:0000256" key="9">
    <source>
        <dbReference type="ARBA" id="ARBA00023002"/>
    </source>
</evidence>
<dbReference type="GO" id="GO:0097250">
    <property type="term" value="P:mitochondrial respirasome assembly"/>
    <property type="evidence" value="ECO:0007669"/>
    <property type="project" value="TreeGrafter"/>
</dbReference>
<evidence type="ECO:0000256" key="5">
    <source>
        <dbReference type="ARBA" id="ARBA00022792"/>
    </source>
</evidence>
<dbReference type="CDD" id="cd00928">
    <property type="entry name" value="Cyt_c_Oxidase_VIIa"/>
    <property type="match status" value="1"/>
</dbReference>
<protein>
    <recommendedName>
        <fullName evidence="12">Cytochrome c oxidase subunit 7A2, mitochondrial</fullName>
    </recommendedName>
    <alternativeName>
        <fullName evidence="13">Cytochrome c oxidase subunit VIIa-liver/heart</fullName>
    </alternativeName>
</protein>
<dbReference type="GO" id="GO:0045277">
    <property type="term" value="C:respiratory chain complex IV"/>
    <property type="evidence" value="ECO:0007669"/>
    <property type="project" value="InterPro"/>
</dbReference>
<dbReference type="Gene3D" id="4.10.91.10">
    <property type="entry name" value="Cytochrome c oxidase, subunit VIIa"/>
    <property type="match status" value="1"/>
</dbReference>
<evidence type="ECO:0000313" key="15">
    <source>
        <dbReference type="Proteomes" id="UP000545332"/>
    </source>
</evidence>
<comment type="similarity">
    <text evidence="3">Belongs to the cytochrome c oxidase VIIa family.</text>
</comment>
<evidence type="ECO:0000256" key="12">
    <source>
        <dbReference type="ARBA" id="ARBA00040282"/>
    </source>
</evidence>
<sequence>ALRQISQRTISTASRRQIENRIAEKQKFFQEDNGIPVHLKGGLMDSLLYKITMGITVLGKTNTKYLLFAA</sequence>
<keyword evidence="5" id="KW-0999">Mitochondrion inner membrane</keyword>
<comment type="pathway">
    <text evidence="2">Energy metabolism; oxidative phosphorylation.</text>
</comment>
<dbReference type="GO" id="GO:0002082">
    <property type="term" value="P:regulation of oxidative phosphorylation"/>
    <property type="evidence" value="ECO:0007669"/>
    <property type="project" value="TreeGrafter"/>
</dbReference>
<evidence type="ECO:0000313" key="14">
    <source>
        <dbReference type="EMBL" id="NWI08286.1"/>
    </source>
</evidence>
<keyword evidence="4" id="KW-0812">Transmembrane</keyword>
<dbReference type="InterPro" id="IPR003177">
    <property type="entry name" value="Cytc_oxidase_su7a_met"/>
</dbReference>
<evidence type="ECO:0000256" key="2">
    <source>
        <dbReference type="ARBA" id="ARBA00004673"/>
    </source>
</evidence>
<dbReference type="SUPFAM" id="SSF81419">
    <property type="entry name" value="Mitochondrial cytochrome c oxidase subunit VIIa"/>
    <property type="match status" value="1"/>
</dbReference>
<evidence type="ECO:0000256" key="3">
    <source>
        <dbReference type="ARBA" id="ARBA00009331"/>
    </source>
</evidence>
<comment type="caution">
    <text evidence="14">The sequence shown here is derived from an EMBL/GenBank/DDBJ whole genome shotgun (WGS) entry which is preliminary data.</text>
</comment>
<dbReference type="Proteomes" id="UP000545332">
    <property type="component" value="Unassembled WGS sequence"/>
</dbReference>
<organism evidence="14 15">
    <name type="scientific">Crypturellus soui</name>
    <dbReference type="NCBI Taxonomy" id="458187"/>
    <lineage>
        <taxon>Eukaryota</taxon>
        <taxon>Metazoa</taxon>
        <taxon>Chordata</taxon>
        <taxon>Craniata</taxon>
        <taxon>Vertebrata</taxon>
        <taxon>Euteleostomi</taxon>
        <taxon>Archelosauria</taxon>
        <taxon>Archosauria</taxon>
        <taxon>Dinosauria</taxon>
        <taxon>Saurischia</taxon>
        <taxon>Theropoda</taxon>
        <taxon>Coelurosauria</taxon>
        <taxon>Aves</taxon>
        <taxon>Palaeognathae</taxon>
        <taxon>Tinamiformes</taxon>
        <taxon>Tinamidae</taxon>
        <taxon>Crypturellus</taxon>
    </lineage>
</organism>
<evidence type="ECO:0000256" key="1">
    <source>
        <dbReference type="ARBA" id="ARBA00004434"/>
    </source>
</evidence>
<name>A0A7K4JX67_9AVES</name>
<dbReference type="PANTHER" id="PTHR10510">
    <property type="entry name" value="CYTOCHROME C OXIDASE POLYPEPTIDE 7A"/>
    <property type="match status" value="1"/>
</dbReference>
<dbReference type="FunFam" id="4.10.91.10:FF:000001">
    <property type="entry name" value="Cytochrome c oxidase subunit 7A1, mitochondrial"/>
    <property type="match status" value="1"/>
</dbReference>
<dbReference type="InterPro" id="IPR039297">
    <property type="entry name" value="COX7a"/>
</dbReference>
<keyword evidence="8" id="KW-0007">Acetylation</keyword>
<evidence type="ECO:0000256" key="11">
    <source>
        <dbReference type="ARBA" id="ARBA00023136"/>
    </source>
</evidence>
<dbReference type="InterPro" id="IPR036539">
    <property type="entry name" value="Cyt_c_oxidase_su7a_sf"/>
</dbReference>
<evidence type="ECO:0000256" key="7">
    <source>
        <dbReference type="ARBA" id="ARBA00022989"/>
    </source>
</evidence>
<dbReference type="GO" id="GO:0005743">
    <property type="term" value="C:mitochondrial inner membrane"/>
    <property type="evidence" value="ECO:0007669"/>
    <property type="project" value="UniProtKB-SubCell"/>
</dbReference>
<keyword evidence="10" id="KW-0496">Mitochondrion</keyword>
<dbReference type="OrthoDB" id="5966508at2759"/>
<comment type="subcellular location">
    <subcellularLocation>
        <location evidence="1">Mitochondrion inner membrane</location>
        <topology evidence="1">Single-pass membrane protein</topology>
    </subcellularLocation>
</comment>
<feature type="non-terminal residue" evidence="14">
    <location>
        <position position="70"/>
    </location>
</feature>
<evidence type="ECO:0000256" key="6">
    <source>
        <dbReference type="ARBA" id="ARBA00022946"/>
    </source>
</evidence>
<dbReference type="EMBL" id="VWPX01000516">
    <property type="protein sequence ID" value="NWI08286.1"/>
    <property type="molecule type" value="Genomic_DNA"/>
</dbReference>
<evidence type="ECO:0000256" key="13">
    <source>
        <dbReference type="ARBA" id="ARBA00042325"/>
    </source>
</evidence>
<proteinExistence type="inferred from homology"/>
<evidence type="ECO:0000256" key="8">
    <source>
        <dbReference type="ARBA" id="ARBA00022990"/>
    </source>
</evidence>
<dbReference type="GO" id="GO:0006123">
    <property type="term" value="P:mitochondrial electron transport, cytochrome c to oxygen"/>
    <property type="evidence" value="ECO:0007669"/>
    <property type="project" value="InterPro"/>
</dbReference>
<dbReference type="AlphaFoldDB" id="A0A7K4JX67"/>
<accession>A0A7K4JX67</accession>
<dbReference type="GO" id="GO:0016491">
    <property type="term" value="F:oxidoreductase activity"/>
    <property type="evidence" value="ECO:0007669"/>
    <property type="project" value="UniProtKB-KW"/>
</dbReference>
<keyword evidence="7" id="KW-1133">Transmembrane helix</keyword>